<evidence type="ECO:0000313" key="2">
    <source>
        <dbReference type="Proteomes" id="UP000076503"/>
    </source>
</evidence>
<organism evidence="1 2">
    <name type="scientific">Pseudoalteromonas luteoviolacea H33</name>
    <dbReference type="NCBI Taxonomy" id="1365251"/>
    <lineage>
        <taxon>Bacteria</taxon>
        <taxon>Pseudomonadati</taxon>
        <taxon>Pseudomonadota</taxon>
        <taxon>Gammaproteobacteria</taxon>
        <taxon>Alteromonadales</taxon>
        <taxon>Pseudoalteromonadaceae</taxon>
        <taxon>Pseudoalteromonas</taxon>
    </lineage>
</organism>
<evidence type="ECO:0000313" key="1">
    <source>
        <dbReference type="EMBL" id="KZN50326.1"/>
    </source>
</evidence>
<sequence length="55" mass="6294">MFLSTQEQTLPVFMTALMHLTCAKTNINDFNLMKNFIYETGFDSKSTIGILFNDP</sequence>
<protein>
    <submittedName>
        <fullName evidence="1">Uncharacterized protein</fullName>
    </submittedName>
</protein>
<dbReference type="AlphaFoldDB" id="A0A167EAR7"/>
<comment type="caution">
    <text evidence="1">The sequence shown here is derived from an EMBL/GenBank/DDBJ whole genome shotgun (WGS) entry which is preliminary data.</text>
</comment>
<dbReference type="Proteomes" id="UP000076503">
    <property type="component" value="Unassembled WGS sequence"/>
</dbReference>
<reference evidence="1 2" key="1">
    <citation type="submission" date="2013-07" db="EMBL/GenBank/DDBJ databases">
        <title>Comparative Genomic and Metabolomic Analysis of Twelve Strains of Pseudoalteromonas luteoviolacea.</title>
        <authorList>
            <person name="Vynne N.G."/>
            <person name="Mansson M."/>
            <person name="Gram L."/>
        </authorList>
    </citation>
    <scope>NUCLEOTIDE SEQUENCE [LARGE SCALE GENOMIC DNA]</scope>
    <source>
        <strain evidence="1 2">H33</strain>
    </source>
</reference>
<proteinExistence type="predicted"/>
<dbReference type="EMBL" id="AUXZ01000075">
    <property type="protein sequence ID" value="KZN50326.1"/>
    <property type="molecule type" value="Genomic_DNA"/>
</dbReference>
<accession>A0A167EAR7</accession>
<gene>
    <name evidence="1" type="ORF">N476_02220</name>
</gene>
<name>A0A167EAR7_9GAMM</name>